<dbReference type="GO" id="GO:0055052">
    <property type="term" value="C:ATP-binding cassette (ABC) transporter complex, substrate-binding subunit-containing"/>
    <property type="evidence" value="ECO:0007669"/>
    <property type="project" value="TreeGrafter"/>
</dbReference>
<keyword evidence="3" id="KW-0547">Nucleotide-binding</keyword>
<dbReference type="InterPro" id="IPR017871">
    <property type="entry name" value="ABC_transporter-like_CS"/>
</dbReference>
<dbReference type="InterPro" id="IPR047641">
    <property type="entry name" value="ABC_transpr_MalK/UgpC-like"/>
</dbReference>
<dbReference type="SUPFAM" id="SSF52540">
    <property type="entry name" value="P-loop containing nucleoside triphosphate hydrolases"/>
    <property type="match status" value="1"/>
</dbReference>
<keyword evidence="1" id="KW-0813">Transport</keyword>
<dbReference type="CDD" id="cd03301">
    <property type="entry name" value="ABC_MalK_N"/>
    <property type="match status" value="1"/>
</dbReference>
<protein>
    <submittedName>
        <fullName evidence="6">Maltose/maltodextrin import ATP-binding protein MalK</fullName>
        <ecNumber evidence="6">3.6.3.19</ecNumber>
    </submittedName>
</protein>
<dbReference type="GO" id="GO:0016887">
    <property type="term" value="F:ATP hydrolysis activity"/>
    <property type="evidence" value="ECO:0007669"/>
    <property type="project" value="InterPro"/>
</dbReference>
<proteinExistence type="predicted"/>
<evidence type="ECO:0000256" key="1">
    <source>
        <dbReference type="ARBA" id="ARBA00022448"/>
    </source>
</evidence>
<dbReference type="SMART" id="SM00382">
    <property type="entry name" value="AAA"/>
    <property type="match status" value="1"/>
</dbReference>
<dbReference type="GO" id="GO:0015423">
    <property type="term" value="F:ABC-type maltose transporter activity"/>
    <property type="evidence" value="ECO:0007669"/>
    <property type="project" value="TreeGrafter"/>
</dbReference>
<dbReference type="GO" id="GO:0005524">
    <property type="term" value="F:ATP binding"/>
    <property type="evidence" value="ECO:0007669"/>
    <property type="project" value="UniProtKB-KW"/>
</dbReference>
<organism evidence="6">
    <name type="scientific">Variovorax paradoxus</name>
    <dbReference type="NCBI Taxonomy" id="34073"/>
    <lineage>
        <taxon>Bacteria</taxon>
        <taxon>Pseudomonadati</taxon>
        <taxon>Pseudomonadota</taxon>
        <taxon>Betaproteobacteria</taxon>
        <taxon>Burkholderiales</taxon>
        <taxon>Comamonadaceae</taxon>
        <taxon>Variovorax</taxon>
    </lineage>
</organism>
<reference evidence="6" key="1">
    <citation type="submission" date="2019-12" db="EMBL/GenBank/DDBJ databases">
        <authorList>
            <person name="Cremers G."/>
        </authorList>
    </citation>
    <scope>NUCLEOTIDE SEQUENCE</scope>
    <source>
        <strain evidence="6">Vvax</strain>
    </source>
</reference>
<evidence type="ECO:0000256" key="4">
    <source>
        <dbReference type="ARBA" id="ARBA00022840"/>
    </source>
</evidence>
<name>A0A679JEK3_VARPD</name>
<dbReference type="Gene3D" id="3.40.50.300">
    <property type="entry name" value="P-loop containing nucleotide triphosphate hydrolases"/>
    <property type="match status" value="1"/>
</dbReference>
<keyword evidence="2" id="KW-1003">Cell membrane</keyword>
<accession>A0A679JEK3</accession>
<evidence type="ECO:0000259" key="5">
    <source>
        <dbReference type="PROSITE" id="PS50893"/>
    </source>
</evidence>
<keyword evidence="6" id="KW-0378">Hydrolase</keyword>
<dbReference type="SUPFAM" id="SSF50331">
    <property type="entry name" value="MOP-like"/>
    <property type="match status" value="1"/>
</dbReference>
<dbReference type="FunFam" id="3.40.50.300:FF:000042">
    <property type="entry name" value="Maltose/maltodextrin ABC transporter, ATP-binding protein"/>
    <property type="match status" value="1"/>
</dbReference>
<dbReference type="AlphaFoldDB" id="A0A679JEK3"/>
<dbReference type="Gene3D" id="2.40.50.140">
    <property type="entry name" value="Nucleic acid-binding proteins"/>
    <property type="match status" value="1"/>
</dbReference>
<evidence type="ECO:0000256" key="2">
    <source>
        <dbReference type="ARBA" id="ARBA00022475"/>
    </source>
</evidence>
<dbReference type="InterPro" id="IPR003439">
    <property type="entry name" value="ABC_transporter-like_ATP-bd"/>
</dbReference>
<evidence type="ECO:0000313" key="6">
    <source>
        <dbReference type="EMBL" id="CAA2109219.1"/>
    </source>
</evidence>
<dbReference type="InterPro" id="IPR015855">
    <property type="entry name" value="ABC_transpr_MalK-like"/>
</dbReference>
<dbReference type="PROSITE" id="PS00211">
    <property type="entry name" value="ABC_TRANSPORTER_1"/>
    <property type="match status" value="1"/>
</dbReference>
<dbReference type="Gene3D" id="2.40.50.100">
    <property type="match status" value="1"/>
</dbReference>
<dbReference type="RefSeq" id="WP_339093163.1">
    <property type="nucleotide sequence ID" value="NZ_LR743508.1"/>
</dbReference>
<evidence type="ECO:0000256" key="3">
    <source>
        <dbReference type="ARBA" id="ARBA00022741"/>
    </source>
</evidence>
<keyword evidence="4 6" id="KW-0067">ATP-binding</keyword>
<dbReference type="InterPro" id="IPR003593">
    <property type="entry name" value="AAA+_ATPase"/>
</dbReference>
<keyword evidence="2" id="KW-0472">Membrane</keyword>
<dbReference type="GO" id="GO:1990060">
    <property type="term" value="C:maltose transport complex"/>
    <property type="evidence" value="ECO:0007669"/>
    <property type="project" value="TreeGrafter"/>
</dbReference>
<dbReference type="EMBL" id="LR743508">
    <property type="protein sequence ID" value="CAA2109219.1"/>
    <property type="molecule type" value="Genomic_DNA"/>
</dbReference>
<sequence>MAEIRLQSISKRFGEVEVIPGLDLTMPDGQVTVLLGPSGCGKSTLLRMIAGLETPSGGEVIVGGRVVNDVPPAERGCALVFQNYALYPHKTVRQNLAFPLRMAKVDAAEQQRSVDEIASTLELTPLLDRYPRQLSGGQRQRVAMGRAMIRRPEVFLYDEPLSNLDLELRVKLRLEIARMQRASKATAVYVTHDQTEAMTLADQIVVLRKGRIEQVGSPLALYRSPANLFVAGFIGTPRMNLFRVDATEQNAAGTRLRIGATSLQVPQRLNGEVRTLGFRAEQLRIGAPQPGQVALELRDCETLAVEQLGDRAFCYLRSSLGDLVLLTPGAETTLPRDLQLSLSPEALHFFDANELALRRESEAEAVAA</sequence>
<dbReference type="InterPro" id="IPR008995">
    <property type="entry name" value="Mo/tungstate-bd_C_term_dom"/>
</dbReference>
<dbReference type="EC" id="3.6.3.19" evidence="6"/>
<dbReference type="InterPro" id="IPR012340">
    <property type="entry name" value="NA-bd_OB-fold"/>
</dbReference>
<dbReference type="PANTHER" id="PTHR43875:SF3">
    <property type="entry name" value="MALTOSE_MALTODEXTRIN IMPORT ATP-BINDING PROTEIN MALK"/>
    <property type="match status" value="1"/>
</dbReference>
<feature type="domain" description="ABC transporter" evidence="5">
    <location>
        <begin position="4"/>
        <end position="234"/>
    </location>
</feature>
<dbReference type="InterPro" id="IPR027417">
    <property type="entry name" value="P-loop_NTPase"/>
</dbReference>
<dbReference type="Pfam" id="PF00005">
    <property type="entry name" value="ABC_tran"/>
    <property type="match status" value="1"/>
</dbReference>
<gene>
    <name evidence="6" type="primary">malK_3</name>
    <name evidence="6" type="ORF">VVAX_05490</name>
</gene>
<dbReference type="PANTHER" id="PTHR43875">
    <property type="entry name" value="MALTODEXTRIN IMPORT ATP-BINDING PROTEIN MSMX"/>
    <property type="match status" value="1"/>
</dbReference>
<dbReference type="PROSITE" id="PS50893">
    <property type="entry name" value="ABC_TRANSPORTER_2"/>
    <property type="match status" value="1"/>
</dbReference>